<dbReference type="GO" id="GO:1990904">
    <property type="term" value="C:ribonucleoprotein complex"/>
    <property type="evidence" value="ECO:0007669"/>
    <property type="project" value="UniProtKB-UniRule"/>
</dbReference>
<dbReference type="AlphaFoldDB" id="A0AA38U400"/>
<evidence type="ECO:0000313" key="5">
    <source>
        <dbReference type="EMBL" id="KAJ3831942.1"/>
    </source>
</evidence>
<keyword evidence="6" id="KW-1185">Reference proteome</keyword>
<accession>A0AA38U400</accession>
<dbReference type="InterPro" id="IPR035979">
    <property type="entry name" value="RBD_domain_sf"/>
</dbReference>
<feature type="domain" description="XRRM" evidence="4">
    <location>
        <begin position="577"/>
        <end position="736"/>
    </location>
</feature>
<comment type="caution">
    <text evidence="5">The sequence shown here is derived from an EMBL/GenBank/DDBJ whole genome shotgun (WGS) entry which is preliminary data.</text>
</comment>
<dbReference type="InterPro" id="IPR012677">
    <property type="entry name" value="Nucleotide-bd_a/b_plait_sf"/>
</dbReference>
<evidence type="ECO:0000313" key="6">
    <source>
        <dbReference type="Proteomes" id="UP001163846"/>
    </source>
</evidence>
<feature type="compositionally biased region" description="Polar residues" evidence="3">
    <location>
        <begin position="564"/>
        <end position="574"/>
    </location>
</feature>
<dbReference type="InterPro" id="IPR014886">
    <property type="entry name" value="La_xRRM"/>
</dbReference>
<feature type="region of interest" description="Disordered" evidence="3">
    <location>
        <begin position="1"/>
        <end position="56"/>
    </location>
</feature>
<organism evidence="5 6">
    <name type="scientific">Lentinula raphanica</name>
    <dbReference type="NCBI Taxonomy" id="153919"/>
    <lineage>
        <taxon>Eukaryota</taxon>
        <taxon>Fungi</taxon>
        <taxon>Dikarya</taxon>
        <taxon>Basidiomycota</taxon>
        <taxon>Agaricomycotina</taxon>
        <taxon>Agaricomycetes</taxon>
        <taxon>Agaricomycetidae</taxon>
        <taxon>Agaricales</taxon>
        <taxon>Marasmiineae</taxon>
        <taxon>Omphalotaceae</taxon>
        <taxon>Lentinula</taxon>
    </lineage>
</organism>
<dbReference type="EMBL" id="MU807148">
    <property type="protein sequence ID" value="KAJ3831942.1"/>
    <property type="molecule type" value="Genomic_DNA"/>
</dbReference>
<evidence type="ECO:0000256" key="2">
    <source>
        <dbReference type="PROSITE-ProRule" id="PRU01288"/>
    </source>
</evidence>
<feature type="domain" description="XRRM" evidence="4">
    <location>
        <begin position="393"/>
        <end position="548"/>
    </location>
</feature>
<feature type="region of interest" description="Disordered" evidence="3">
    <location>
        <begin position="531"/>
        <end position="574"/>
    </location>
</feature>
<reference evidence="5" key="1">
    <citation type="submission" date="2022-08" db="EMBL/GenBank/DDBJ databases">
        <authorList>
            <consortium name="DOE Joint Genome Institute"/>
            <person name="Min B."/>
            <person name="Riley R."/>
            <person name="Sierra-Patev S."/>
            <person name="Naranjo-Ortiz M."/>
            <person name="Looney B."/>
            <person name="Konkel Z."/>
            <person name="Slot J.C."/>
            <person name="Sakamoto Y."/>
            <person name="Steenwyk J.L."/>
            <person name="Rokas A."/>
            <person name="Carro J."/>
            <person name="Camarero S."/>
            <person name="Ferreira P."/>
            <person name="Molpeceres G."/>
            <person name="Ruiz-Duenas F.J."/>
            <person name="Serrano A."/>
            <person name="Henrissat B."/>
            <person name="Drula E."/>
            <person name="Hughes K.W."/>
            <person name="Mata J.L."/>
            <person name="Ishikawa N.K."/>
            <person name="Vargas-Isla R."/>
            <person name="Ushijima S."/>
            <person name="Smith C.A."/>
            <person name="Ahrendt S."/>
            <person name="Andreopoulos W."/>
            <person name="He G."/>
            <person name="Labutti K."/>
            <person name="Lipzen A."/>
            <person name="Ng V."/>
            <person name="Sandor L."/>
            <person name="Barry K."/>
            <person name="Martinez A.T."/>
            <person name="Xiao Y."/>
            <person name="Gibbons J.G."/>
            <person name="Terashima K."/>
            <person name="Hibbett D.S."/>
            <person name="Grigoriev I.V."/>
        </authorList>
    </citation>
    <scope>NUCLEOTIDE SEQUENCE</scope>
    <source>
        <strain evidence="5">TFB9207</strain>
    </source>
</reference>
<proteinExistence type="predicted"/>
<name>A0AA38U400_9AGAR</name>
<feature type="compositionally biased region" description="Low complexity" evidence="3">
    <location>
        <begin position="533"/>
        <end position="556"/>
    </location>
</feature>
<keyword evidence="1 2" id="KW-0694">RNA-binding</keyword>
<gene>
    <name evidence="5" type="ORF">F5878DRAFT_667026</name>
</gene>
<evidence type="ECO:0000256" key="3">
    <source>
        <dbReference type="SAM" id="MobiDB-lite"/>
    </source>
</evidence>
<dbReference type="GO" id="GO:0070034">
    <property type="term" value="F:telomerase RNA binding"/>
    <property type="evidence" value="ECO:0007669"/>
    <property type="project" value="InterPro"/>
</dbReference>
<sequence>MSFAFVPRNVGKKTQKTQVSNSAARNSNFVDSKGKGVATNTFPHAPPVPSTTASLTSPTDEGSVLVEEISTLLALSLTEYALWANGDMRRRIEQTTEDEKNGFVPLSYILKHSPLVPESQLQSLSETAIVKALRKHAENHVEVRMLLSGPTWSNYGPSSTNTDEGMYEIRPRTRMSEGVEVTYTRDYWAKRTVYIENIPLHHRTTHGIFHLIRNLSSSSGSCKIQSISFPPHHLDLEIDPSDPQSSRSSSRSKCKGFAFVVFSTLEDVDRFCTTWDWKRTQSKGGVETDSSFASASDTPSNAELAVSEARKHGFRALPKLRWDQLKEEYLAWQRQLREQVLAEQDRKKEKLVSQMEDELGDEEFYLKESKVASKSTSSSAALPSSQLSSSFSSYPQNCLVFVRNVHPETNKTTLRSLFSKALASGGLQKGSQSQDQNIDYVDYTKGMDTCHVRFSSPSHAPALQKHFLRHRIVQEMPLDDNGVDLTIDTEKAGASKHIEMEVVQGKKEEIYWEKVPMKVRQEAVRKALSISNATSSRSEPPATSSDSSYSASLSKTNAPVLHPTSASSTQFSSHTPPYPSNCLVFIRNIHPGTNKTTLRAFFANILSRRSKSGDTDNSRDFDIRSAIDYVDYTKGTDCCHLRLASSSDALALVERLKENPVIQETPLDDGGGITTDRSDSDAASSPRYVAAELVQGTREKFYWEKVPLKVRQEAARKANCAHETPFASALNDHSLEALSEPTYKNLKKRDRGCTTINKDDSDIDNGQLLDEAGGADARKRRRKI</sequence>
<feature type="region of interest" description="Disordered" evidence="3">
    <location>
        <begin position="663"/>
        <end position="684"/>
    </location>
</feature>
<protein>
    <recommendedName>
        <fullName evidence="4">XRRM domain-containing protein</fullName>
    </recommendedName>
</protein>
<dbReference type="InterPro" id="IPR045537">
    <property type="entry name" value="Lar7_xRRM"/>
</dbReference>
<feature type="compositionally biased region" description="Polar residues" evidence="3">
    <location>
        <begin position="16"/>
        <end position="30"/>
    </location>
</feature>
<evidence type="ECO:0000259" key="4">
    <source>
        <dbReference type="PROSITE" id="PS51939"/>
    </source>
</evidence>
<dbReference type="PROSITE" id="PS51939">
    <property type="entry name" value="XRRM"/>
    <property type="match status" value="2"/>
</dbReference>
<dbReference type="Gene3D" id="3.30.70.330">
    <property type="match status" value="2"/>
</dbReference>
<dbReference type="Pfam" id="PF19977">
    <property type="entry name" value="xRRM"/>
    <property type="match status" value="2"/>
</dbReference>
<evidence type="ECO:0000256" key="1">
    <source>
        <dbReference type="ARBA" id="ARBA00022884"/>
    </source>
</evidence>
<dbReference type="Proteomes" id="UP001163846">
    <property type="component" value="Unassembled WGS sequence"/>
</dbReference>
<dbReference type="GO" id="GO:1904868">
    <property type="term" value="P:telomerase catalytic core complex assembly"/>
    <property type="evidence" value="ECO:0007669"/>
    <property type="project" value="InterPro"/>
</dbReference>
<dbReference type="SUPFAM" id="SSF54928">
    <property type="entry name" value="RNA-binding domain, RBD"/>
    <property type="match status" value="1"/>
</dbReference>